<feature type="binding site" evidence="12 14">
    <location>
        <begin position="354"/>
        <end position="357"/>
    </location>
    <ligand>
        <name>ATP</name>
        <dbReference type="ChEBI" id="CHEBI:30616"/>
    </ligand>
</feature>
<dbReference type="PROSITE" id="PS00111">
    <property type="entry name" value="PGLYCERATE_KINASE"/>
    <property type="match status" value="1"/>
</dbReference>
<evidence type="ECO:0000256" key="10">
    <source>
        <dbReference type="ARBA" id="ARBA00022840"/>
    </source>
</evidence>
<dbReference type="HAMAP" id="MF_00145">
    <property type="entry name" value="Phosphoglyc_kinase"/>
    <property type="match status" value="1"/>
</dbReference>
<dbReference type="SUPFAM" id="SSF53748">
    <property type="entry name" value="Phosphoglycerate kinase"/>
    <property type="match status" value="1"/>
</dbReference>
<dbReference type="AlphaFoldDB" id="D0LTS7"/>
<comment type="subunit">
    <text evidence="4 12">Monomer.</text>
</comment>
<dbReference type="STRING" id="502025.Hoch_3269"/>
<feature type="binding site" evidence="12 14">
    <location>
        <position position="327"/>
    </location>
    <ligand>
        <name>ATP</name>
        <dbReference type="ChEBI" id="CHEBI:30616"/>
    </ligand>
</feature>
<evidence type="ECO:0000256" key="6">
    <source>
        <dbReference type="ARBA" id="ARBA00016471"/>
    </source>
</evidence>
<dbReference type="InterPro" id="IPR036043">
    <property type="entry name" value="Phosphoglycerate_kinase_sf"/>
</dbReference>
<evidence type="ECO:0000313" key="17">
    <source>
        <dbReference type="Proteomes" id="UP000001880"/>
    </source>
</evidence>
<dbReference type="PRINTS" id="PR00477">
    <property type="entry name" value="PHGLYCKINASE"/>
</dbReference>
<dbReference type="Pfam" id="PF00162">
    <property type="entry name" value="PGK"/>
    <property type="match status" value="1"/>
</dbReference>
<dbReference type="EMBL" id="CP001804">
    <property type="protein sequence ID" value="ACY15771.1"/>
    <property type="molecule type" value="Genomic_DNA"/>
</dbReference>
<dbReference type="HOGENOM" id="CLU_025427_0_2_7"/>
<comment type="catalytic activity">
    <reaction evidence="1 12 15">
        <text>(2R)-3-phosphoglycerate + ATP = (2R)-3-phospho-glyceroyl phosphate + ADP</text>
        <dbReference type="Rhea" id="RHEA:14801"/>
        <dbReference type="ChEBI" id="CHEBI:30616"/>
        <dbReference type="ChEBI" id="CHEBI:57604"/>
        <dbReference type="ChEBI" id="CHEBI:58272"/>
        <dbReference type="ChEBI" id="CHEBI:456216"/>
        <dbReference type="EC" id="2.7.2.3"/>
    </reaction>
</comment>
<dbReference type="GO" id="GO:0043531">
    <property type="term" value="F:ADP binding"/>
    <property type="evidence" value="ECO:0007669"/>
    <property type="project" value="TreeGrafter"/>
</dbReference>
<dbReference type="UniPathway" id="UPA00109">
    <property type="reaction ID" value="UER00185"/>
</dbReference>
<dbReference type="GO" id="GO:0006094">
    <property type="term" value="P:gluconeogenesis"/>
    <property type="evidence" value="ECO:0007669"/>
    <property type="project" value="TreeGrafter"/>
</dbReference>
<keyword evidence="12" id="KW-0963">Cytoplasm</keyword>
<dbReference type="PANTHER" id="PTHR11406:SF23">
    <property type="entry name" value="PHOSPHOGLYCERATE KINASE 1, CHLOROPLASTIC-RELATED"/>
    <property type="match status" value="1"/>
</dbReference>
<comment type="subcellular location">
    <subcellularLocation>
        <location evidence="12">Cytoplasm</location>
    </subcellularLocation>
</comment>
<dbReference type="GO" id="GO:0004618">
    <property type="term" value="F:phosphoglycerate kinase activity"/>
    <property type="evidence" value="ECO:0007669"/>
    <property type="project" value="UniProtKB-UniRule"/>
</dbReference>
<keyword evidence="11 12" id="KW-0324">Glycolysis</keyword>
<comment type="pathway">
    <text evidence="2 12">Carbohydrate degradation; glycolysis; pyruvate from D-glyceraldehyde 3-phosphate: step 2/5.</text>
</comment>
<dbReference type="PIRSF" id="PIRSF000724">
    <property type="entry name" value="Pgk"/>
    <property type="match status" value="1"/>
</dbReference>
<dbReference type="GO" id="GO:0005524">
    <property type="term" value="F:ATP binding"/>
    <property type="evidence" value="ECO:0007669"/>
    <property type="project" value="UniProtKB-KW"/>
</dbReference>
<evidence type="ECO:0000256" key="1">
    <source>
        <dbReference type="ARBA" id="ARBA00000642"/>
    </source>
</evidence>
<evidence type="ECO:0000256" key="9">
    <source>
        <dbReference type="ARBA" id="ARBA00022777"/>
    </source>
</evidence>
<feature type="binding site" evidence="12">
    <location>
        <position position="122"/>
    </location>
    <ligand>
        <name>substrate</name>
    </ligand>
</feature>
<dbReference type="InterPro" id="IPR015911">
    <property type="entry name" value="Phosphoglycerate_kinase_CS"/>
</dbReference>
<sequence length="397" mass="41810">MAIRSLNDLAIGGKRVFMRVDFNVPLRDEDGKTSVGDDARIRAALPSIRHCLDQGARLVLGSHLGRPKGKSKPELSLEPVASHLAGLLDREVVLTDEPVGDGARKVVGDLRDGQIALLENLRFHPGEEANEEGFARTLASYADVYVNDAFGTAHRAHASTAGMVPLVAERGAGFLVAKEIEFLSRLLGDVERPYLAVLGGAKVSDKIEVLEALLERVNGILIGGAMANTFLKAQGLAVGKSKIEEDKLPLARNFLRKARDRQVTVHLPTDVICAGDLDAAEGTVKTAELIGHEDMALDIGPKTAEAYAMQISRAKSLFWNGPMGVFEKAPFAAGTLAVAKAFAGNREALSVVGGGDSAAAVAQMGVADKISHVSTGGGASLEFVQGLTLPGIAALEE</sequence>
<evidence type="ECO:0000256" key="7">
    <source>
        <dbReference type="ARBA" id="ARBA00022679"/>
    </source>
</evidence>
<evidence type="ECO:0000256" key="2">
    <source>
        <dbReference type="ARBA" id="ARBA00004838"/>
    </source>
</evidence>
<feature type="binding site" evidence="13">
    <location>
        <position position="40"/>
    </location>
    <ligand>
        <name>(2R)-3-phosphoglycerate</name>
        <dbReference type="ChEBI" id="CHEBI:58272"/>
    </ligand>
</feature>
<feature type="binding site" evidence="12">
    <location>
        <position position="155"/>
    </location>
    <ligand>
        <name>substrate</name>
    </ligand>
</feature>
<keyword evidence="8 12" id="KW-0547">Nucleotide-binding</keyword>
<dbReference type="FunFam" id="3.40.50.1260:FF:000003">
    <property type="entry name" value="Phosphoglycerate kinase"/>
    <property type="match status" value="1"/>
</dbReference>
<evidence type="ECO:0000256" key="4">
    <source>
        <dbReference type="ARBA" id="ARBA00011245"/>
    </source>
</evidence>
<dbReference type="RefSeq" id="WP_012828371.1">
    <property type="nucleotide sequence ID" value="NC_013440.1"/>
</dbReference>
<dbReference type="eggNOG" id="COG0126">
    <property type="taxonomic scope" value="Bacteria"/>
</dbReference>
<dbReference type="InterPro" id="IPR015824">
    <property type="entry name" value="Phosphoglycerate_kinase_N"/>
</dbReference>
<protein>
    <recommendedName>
        <fullName evidence="6 12">Phosphoglycerate kinase</fullName>
        <ecNumber evidence="5 12">2.7.2.3</ecNumber>
    </recommendedName>
</protein>
<evidence type="ECO:0000256" key="12">
    <source>
        <dbReference type="HAMAP-Rule" id="MF_00145"/>
    </source>
</evidence>
<feature type="binding site" evidence="12 13">
    <location>
        <begin position="63"/>
        <end position="66"/>
    </location>
    <ligand>
        <name>substrate</name>
    </ligand>
</feature>
<dbReference type="Proteomes" id="UP000001880">
    <property type="component" value="Chromosome"/>
</dbReference>
<comment type="caution">
    <text evidence="12">Lacks conserved residue(s) required for the propagation of feature annotation.</text>
</comment>
<reference evidence="16 17" key="1">
    <citation type="journal article" date="2010" name="Stand. Genomic Sci.">
        <title>Complete genome sequence of Haliangium ochraceum type strain (SMP-2).</title>
        <authorList>
            <consortium name="US DOE Joint Genome Institute (JGI-PGF)"/>
            <person name="Ivanova N."/>
            <person name="Daum C."/>
            <person name="Lang E."/>
            <person name="Abt B."/>
            <person name="Kopitz M."/>
            <person name="Saunders E."/>
            <person name="Lapidus A."/>
            <person name="Lucas S."/>
            <person name="Glavina Del Rio T."/>
            <person name="Nolan M."/>
            <person name="Tice H."/>
            <person name="Copeland A."/>
            <person name="Cheng J.F."/>
            <person name="Chen F."/>
            <person name="Bruce D."/>
            <person name="Goodwin L."/>
            <person name="Pitluck S."/>
            <person name="Mavromatis K."/>
            <person name="Pati A."/>
            <person name="Mikhailova N."/>
            <person name="Chen A."/>
            <person name="Palaniappan K."/>
            <person name="Land M."/>
            <person name="Hauser L."/>
            <person name="Chang Y.J."/>
            <person name="Jeffries C.D."/>
            <person name="Detter J.C."/>
            <person name="Brettin T."/>
            <person name="Rohde M."/>
            <person name="Goker M."/>
            <person name="Bristow J."/>
            <person name="Markowitz V."/>
            <person name="Eisen J.A."/>
            <person name="Hugenholtz P."/>
            <person name="Kyrpides N.C."/>
            <person name="Klenk H.P."/>
        </authorList>
    </citation>
    <scope>NUCLEOTIDE SEQUENCE [LARGE SCALE GENOMIC DNA]</scope>
    <source>
        <strain evidence="17">DSM 14365 / CIP 107738 / JCM 11303 / AJ 13395 / SMP-2</strain>
    </source>
</reference>
<evidence type="ECO:0000256" key="5">
    <source>
        <dbReference type="ARBA" id="ARBA00013061"/>
    </source>
</evidence>
<keyword evidence="9 12" id="KW-0418">Kinase</keyword>
<name>D0LTS7_HALO1</name>
<evidence type="ECO:0000256" key="11">
    <source>
        <dbReference type="ARBA" id="ARBA00023152"/>
    </source>
</evidence>
<feature type="binding site" evidence="12">
    <location>
        <position position="40"/>
    </location>
    <ligand>
        <name>substrate</name>
    </ligand>
</feature>
<evidence type="ECO:0000256" key="15">
    <source>
        <dbReference type="RuleBase" id="RU000532"/>
    </source>
</evidence>
<evidence type="ECO:0000256" key="8">
    <source>
        <dbReference type="ARBA" id="ARBA00022741"/>
    </source>
</evidence>
<feature type="binding site" evidence="13">
    <location>
        <position position="155"/>
    </location>
    <ligand>
        <name>(2R)-3-phosphoglycerate</name>
        <dbReference type="ChEBI" id="CHEBI:58272"/>
    </ligand>
</feature>
<dbReference type="OrthoDB" id="9808460at2"/>
<dbReference type="KEGG" id="hoh:Hoch_3269"/>
<comment type="similarity">
    <text evidence="3 12 15">Belongs to the phosphoglycerate kinase family.</text>
</comment>
<dbReference type="PANTHER" id="PTHR11406">
    <property type="entry name" value="PHOSPHOGLYCERATE KINASE"/>
    <property type="match status" value="1"/>
</dbReference>
<feature type="binding site" evidence="13">
    <location>
        <position position="122"/>
    </location>
    <ligand>
        <name>(2R)-3-phosphoglycerate</name>
        <dbReference type="ChEBI" id="CHEBI:58272"/>
    </ligand>
</feature>
<dbReference type="EC" id="2.7.2.3" evidence="5 12"/>
<dbReference type="InterPro" id="IPR001576">
    <property type="entry name" value="Phosphoglycerate_kinase"/>
</dbReference>
<keyword evidence="10 12" id="KW-0067">ATP-binding</keyword>
<evidence type="ECO:0000313" key="16">
    <source>
        <dbReference type="EMBL" id="ACY15771.1"/>
    </source>
</evidence>
<dbReference type="GO" id="GO:0006096">
    <property type="term" value="P:glycolytic process"/>
    <property type="evidence" value="ECO:0007669"/>
    <property type="project" value="UniProtKB-UniRule"/>
</dbReference>
<feature type="binding site" evidence="12 14">
    <location>
        <position position="206"/>
    </location>
    <ligand>
        <name>ATP</name>
        <dbReference type="ChEBI" id="CHEBI:30616"/>
    </ligand>
</feature>
<gene>
    <name evidence="12" type="primary">pgk</name>
    <name evidence="16" type="ordered locus">Hoch_3269</name>
</gene>
<evidence type="ECO:0000256" key="3">
    <source>
        <dbReference type="ARBA" id="ARBA00008982"/>
    </source>
</evidence>
<feature type="binding site" evidence="12 13">
    <location>
        <begin position="21"/>
        <end position="23"/>
    </location>
    <ligand>
        <name>substrate</name>
    </ligand>
</feature>
<keyword evidence="7 12" id="KW-0808">Transferase</keyword>
<organism evidence="16 17">
    <name type="scientific">Haliangium ochraceum (strain DSM 14365 / JCM 11303 / SMP-2)</name>
    <dbReference type="NCBI Taxonomy" id="502025"/>
    <lineage>
        <taxon>Bacteria</taxon>
        <taxon>Pseudomonadati</taxon>
        <taxon>Myxococcota</taxon>
        <taxon>Polyangia</taxon>
        <taxon>Haliangiales</taxon>
        <taxon>Kofleriaceae</taxon>
        <taxon>Haliangium</taxon>
    </lineage>
</organism>
<dbReference type="Gene3D" id="3.40.50.1260">
    <property type="entry name" value="Phosphoglycerate kinase, N-terminal domain"/>
    <property type="match status" value="2"/>
</dbReference>
<accession>D0LTS7</accession>
<dbReference type="FunFam" id="3.40.50.1260:FF:000006">
    <property type="entry name" value="Phosphoglycerate kinase"/>
    <property type="match status" value="1"/>
</dbReference>
<evidence type="ECO:0000256" key="14">
    <source>
        <dbReference type="PIRSR" id="PIRSR000724-2"/>
    </source>
</evidence>
<dbReference type="GO" id="GO:0005829">
    <property type="term" value="C:cytosol"/>
    <property type="evidence" value="ECO:0007669"/>
    <property type="project" value="UniProtKB-ARBA"/>
</dbReference>
<keyword evidence="17" id="KW-1185">Reference proteome</keyword>
<evidence type="ECO:0000256" key="13">
    <source>
        <dbReference type="PIRSR" id="PIRSR000724-1"/>
    </source>
</evidence>
<proteinExistence type="inferred from homology"/>